<dbReference type="GO" id="GO:0046872">
    <property type="term" value="F:metal ion binding"/>
    <property type="evidence" value="ECO:0007669"/>
    <property type="project" value="UniProtKB-KW"/>
</dbReference>
<dbReference type="SFLD" id="SFLDS00029">
    <property type="entry name" value="Radical_SAM"/>
    <property type="match status" value="1"/>
</dbReference>
<evidence type="ECO:0000256" key="5">
    <source>
        <dbReference type="ARBA" id="ARBA00023014"/>
    </source>
</evidence>
<dbReference type="GO" id="GO:0051536">
    <property type="term" value="F:iron-sulfur cluster binding"/>
    <property type="evidence" value="ECO:0007669"/>
    <property type="project" value="UniProtKB-KW"/>
</dbReference>
<sequence length="282" mass="32449">MEKMTHAPPHRNITLKRLSLDFYQFIRAQSFMVERFGRQFAPSREFVEIDITYKCNLKCINCNRSCTQAPGNTEMPVSTIEAFIRQSIEQRRQWKRIRILGGEPTLHSRIFDIIDLLSAYQSVHNPGLRLVLCTNYFGRKVRDVVDKLPDNIIIKTTLKTSRVNLFRPFNVAPADTRINRFSDYSCGCRIITDCGLGLTPSGYYMCAIAGGIDRIFQYHLGRETLPDRSDAMTDQMSAFCGLCGHFGFQWPVKKEKMSSSWQNAYLSFREQARESAPCVDNQ</sequence>
<dbReference type="EMBL" id="CP061800">
    <property type="protein sequence ID" value="QTA89651.1"/>
    <property type="molecule type" value="Genomic_DNA"/>
</dbReference>
<dbReference type="Proteomes" id="UP000663722">
    <property type="component" value="Chromosome"/>
</dbReference>
<keyword evidence="4" id="KW-0408">Iron</keyword>
<dbReference type="GO" id="GO:0003824">
    <property type="term" value="F:catalytic activity"/>
    <property type="evidence" value="ECO:0007669"/>
    <property type="project" value="InterPro"/>
</dbReference>
<gene>
    <name evidence="7" type="ORF">dnm_057080</name>
</gene>
<dbReference type="InterPro" id="IPR058240">
    <property type="entry name" value="rSAM_sf"/>
</dbReference>
<proteinExistence type="predicted"/>
<evidence type="ECO:0000259" key="6">
    <source>
        <dbReference type="Pfam" id="PF04055"/>
    </source>
</evidence>
<dbReference type="PANTHER" id="PTHR11228">
    <property type="entry name" value="RADICAL SAM DOMAIN PROTEIN"/>
    <property type="match status" value="1"/>
</dbReference>
<evidence type="ECO:0000256" key="4">
    <source>
        <dbReference type="ARBA" id="ARBA00023004"/>
    </source>
</evidence>
<organism evidence="7 8">
    <name type="scientific">Desulfonema magnum</name>
    <dbReference type="NCBI Taxonomy" id="45655"/>
    <lineage>
        <taxon>Bacteria</taxon>
        <taxon>Pseudomonadati</taxon>
        <taxon>Thermodesulfobacteriota</taxon>
        <taxon>Desulfobacteria</taxon>
        <taxon>Desulfobacterales</taxon>
        <taxon>Desulfococcaceae</taxon>
        <taxon>Desulfonema</taxon>
    </lineage>
</organism>
<dbReference type="InterPro" id="IPR013785">
    <property type="entry name" value="Aldolase_TIM"/>
</dbReference>
<name>A0A975GQ40_9BACT</name>
<dbReference type="AlphaFoldDB" id="A0A975GQ40"/>
<keyword evidence="8" id="KW-1185">Reference proteome</keyword>
<keyword evidence="2" id="KW-0949">S-adenosyl-L-methionine</keyword>
<protein>
    <submittedName>
        <fullName evidence="7">Radical SAM domain-containing protein</fullName>
    </submittedName>
</protein>
<dbReference type="Pfam" id="PF04055">
    <property type="entry name" value="Radical_SAM"/>
    <property type="match status" value="1"/>
</dbReference>
<evidence type="ECO:0000313" key="8">
    <source>
        <dbReference type="Proteomes" id="UP000663722"/>
    </source>
</evidence>
<dbReference type="KEGG" id="dmm:dnm_057080"/>
<feature type="domain" description="Radical SAM core" evidence="6">
    <location>
        <begin position="51"/>
        <end position="150"/>
    </location>
</feature>
<evidence type="ECO:0000256" key="1">
    <source>
        <dbReference type="ARBA" id="ARBA00001966"/>
    </source>
</evidence>
<dbReference type="SFLD" id="SFLDG01067">
    <property type="entry name" value="SPASM/twitch_domain_containing"/>
    <property type="match status" value="1"/>
</dbReference>
<comment type="cofactor">
    <cofactor evidence="1">
        <name>[4Fe-4S] cluster</name>
        <dbReference type="ChEBI" id="CHEBI:49883"/>
    </cofactor>
</comment>
<keyword evidence="5" id="KW-0411">Iron-sulfur</keyword>
<evidence type="ECO:0000256" key="2">
    <source>
        <dbReference type="ARBA" id="ARBA00022691"/>
    </source>
</evidence>
<dbReference type="InterPro" id="IPR007197">
    <property type="entry name" value="rSAM"/>
</dbReference>
<dbReference type="CDD" id="cd01335">
    <property type="entry name" value="Radical_SAM"/>
    <property type="match status" value="1"/>
</dbReference>
<evidence type="ECO:0000313" key="7">
    <source>
        <dbReference type="EMBL" id="QTA89651.1"/>
    </source>
</evidence>
<keyword evidence="3" id="KW-0479">Metal-binding</keyword>
<evidence type="ECO:0000256" key="3">
    <source>
        <dbReference type="ARBA" id="ARBA00022723"/>
    </source>
</evidence>
<accession>A0A975GQ40</accession>
<reference evidence="7" key="1">
    <citation type="journal article" date="2021" name="Microb. Physiol.">
        <title>Proteogenomic Insights into the Physiology of Marine, Sulfate-Reducing, Filamentous Desulfonema limicola and Desulfonema magnum.</title>
        <authorList>
            <person name="Schnaars V."/>
            <person name="Wohlbrand L."/>
            <person name="Scheve S."/>
            <person name="Hinrichs C."/>
            <person name="Reinhardt R."/>
            <person name="Rabus R."/>
        </authorList>
    </citation>
    <scope>NUCLEOTIDE SEQUENCE</scope>
    <source>
        <strain evidence="7">4be13</strain>
    </source>
</reference>
<dbReference type="SUPFAM" id="SSF102114">
    <property type="entry name" value="Radical SAM enzymes"/>
    <property type="match status" value="1"/>
</dbReference>
<dbReference type="InterPro" id="IPR050377">
    <property type="entry name" value="Radical_SAM_PqqE_MftC-like"/>
</dbReference>
<dbReference type="Gene3D" id="3.20.20.70">
    <property type="entry name" value="Aldolase class I"/>
    <property type="match status" value="1"/>
</dbReference>
<dbReference type="PANTHER" id="PTHR11228:SF7">
    <property type="entry name" value="PQQA PEPTIDE CYCLASE"/>
    <property type="match status" value="1"/>
</dbReference>